<sequence length="306" mass="33590">MKIKTIIFFFMLLVLVYAQFDNQQDPGDEDVDNPNPDPGNGDEKGDETQQAKNADPKAVTSTTVVNAPKATVAAQPTAAKPAAPAAAPATTPKPMATNLSNGTPTPEIKKNRDTVLSKSTPETNWTKILLIGGGVIGALFVVGIVFNFINKRKEGNNDPINDINFVVDNQPPEPEMSTSMFNQQNDMYGQPQDVGGGYNDYDMQYGQYGAGMDNQYGQPAADPYGQGYAQEVNYAQRTMSLNRNPSANNQVYQNDENARDVIYNHRPEAGDEIELRRGDKATIYEKYEDGWAWGYNITTGKTDNNK</sequence>
<organism evidence="7 8">
    <name type="scientific">Neocallimastix californiae</name>
    <dbReference type="NCBI Taxonomy" id="1754190"/>
    <lineage>
        <taxon>Eukaryota</taxon>
        <taxon>Fungi</taxon>
        <taxon>Fungi incertae sedis</taxon>
        <taxon>Chytridiomycota</taxon>
        <taxon>Chytridiomycota incertae sedis</taxon>
        <taxon>Neocallimastigomycetes</taxon>
        <taxon>Neocallimastigales</taxon>
        <taxon>Neocallimastigaceae</taxon>
        <taxon>Neocallimastix</taxon>
    </lineage>
</organism>
<reference evidence="7 8" key="1">
    <citation type="submission" date="2016-08" db="EMBL/GenBank/DDBJ databases">
        <title>A Parts List for Fungal Cellulosomes Revealed by Comparative Genomics.</title>
        <authorList>
            <consortium name="DOE Joint Genome Institute"/>
            <person name="Haitjema C.H."/>
            <person name="Gilmore S.P."/>
            <person name="Henske J.K."/>
            <person name="Solomon K.V."/>
            <person name="De Groot R."/>
            <person name="Kuo A."/>
            <person name="Mondo S.J."/>
            <person name="Salamov A.A."/>
            <person name="Labutti K."/>
            <person name="Zhao Z."/>
            <person name="Chiniquy J."/>
            <person name="Barry K."/>
            <person name="Brewer H.M."/>
            <person name="Purvine S.O."/>
            <person name="Wright A.T."/>
            <person name="Boxma B."/>
            <person name="Van Alen T."/>
            <person name="Hackstein J.H."/>
            <person name="Baker S.E."/>
            <person name="Grigoriev I.V."/>
            <person name="O'Malley M.A."/>
        </authorList>
    </citation>
    <scope>NUCLEOTIDE SEQUENCE [LARGE SCALE GENOMIC DNA]</scope>
    <source>
        <strain evidence="7 8">G1</strain>
    </source>
</reference>
<dbReference type="InterPro" id="IPR036028">
    <property type="entry name" value="SH3-like_dom_sf"/>
</dbReference>
<keyword evidence="8" id="KW-1185">Reference proteome</keyword>
<dbReference type="PROSITE" id="PS50002">
    <property type="entry name" value="SH3"/>
    <property type="match status" value="1"/>
</dbReference>
<evidence type="ECO:0000256" key="3">
    <source>
        <dbReference type="SAM" id="MobiDB-lite"/>
    </source>
</evidence>
<dbReference type="OrthoDB" id="5595608at2759"/>
<evidence type="ECO:0000256" key="5">
    <source>
        <dbReference type="SAM" id="SignalP"/>
    </source>
</evidence>
<dbReference type="InterPro" id="IPR001452">
    <property type="entry name" value="SH3_domain"/>
</dbReference>
<evidence type="ECO:0000256" key="4">
    <source>
        <dbReference type="SAM" id="Phobius"/>
    </source>
</evidence>
<dbReference type="EMBL" id="MCOG01000159">
    <property type="protein sequence ID" value="ORY33638.1"/>
    <property type="molecule type" value="Genomic_DNA"/>
</dbReference>
<proteinExistence type="predicted"/>
<dbReference type="Proteomes" id="UP000193920">
    <property type="component" value="Unassembled WGS sequence"/>
</dbReference>
<dbReference type="STRING" id="1754190.A0A1Y2BFP7"/>
<keyword evidence="5" id="KW-0732">Signal</keyword>
<name>A0A1Y2BFP7_9FUNG</name>
<keyword evidence="4" id="KW-1133">Transmembrane helix</keyword>
<feature type="region of interest" description="Disordered" evidence="3">
    <location>
        <begin position="24"/>
        <end position="117"/>
    </location>
</feature>
<feature type="domain" description="SH3" evidence="6">
    <location>
        <begin position="254"/>
        <end position="306"/>
    </location>
</feature>
<keyword evidence="1 2" id="KW-0728">SH3 domain</keyword>
<keyword evidence="4" id="KW-0812">Transmembrane</keyword>
<evidence type="ECO:0000259" key="6">
    <source>
        <dbReference type="PROSITE" id="PS50002"/>
    </source>
</evidence>
<dbReference type="SUPFAM" id="SSF50044">
    <property type="entry name" value="SH3-domain"/>
    <property type="match status" value="1"/>
</dbReference>
<dbReference type="AlphaFoldDB" id="A0A1Y2BFP7"/>
<feature type="transmembrane region" description="Helical" evidence="4">
    <location>
        <begin position="128"/>
        <end position="149"/>
    </location>
</feature>
<gene>
    <name evidence="7" type="ORF">LY90DRAFT_511991</name>
</gene>
<feature type="signal peptide" evidence="5">
    <location>
        <begin position="1"/>
        <end position="18"/>
    </location>
</feature>
<feature type="chain" id="PRO_5012463365" description="SH3 domain-containing protein" evidence="5">
    <location>
        <begin position="19"/>
        <end position="306"/>
    </location>
</feature>
<protein>
    <recommendedName>
        <fullName evidence="6">SH3 domain-containing protein</fullName>
    </recommendedName>
</protein>
<keyword evidence="4" id="KW-0472">Membrane</keyword>
<accession>A0A1Y2BFP7</accession>
<evidence type="ECO:0000256" key="1">
    <source>
        <dbReference type="ARBA" id="ARBA00022443"/>
    </source>
</evidence>
<evidence type="ECO:0000256" key="2">
    <source>
        <dbReference type="PROSITE-ProRule" id="PRU00192"/>
    </source>
</evidence>
<dbReference type="Gene3D" id="2.30.30.40">
    <property type="entry name" value="SH3 Domains"/>
    <property type="match status" value="1"/>
</dbReference>
<comment type="caution">
    <text evidence="7">The sequence shown here is derived from an EMBL/GenBank/DDBJ whole genome shotgun (WGS) entry which is preliminary data.</text>
</comment>
<evidence type="ECO:0000313" key="7">
    <source>
        <dbReference type="EMBL" id="ORY33638.1"/>
    </source>
</evidence>
<feature type="compositionally biased region" description="Low complexity" evidence="3">
    <location>
        <begin position="67"/>
        <end position="97"/>
    </location>
</feature>
<evidence type="ECO:0000313" key="8">
    <source>
        <dbReference type="Proteomes" id="UP000193920"/>
    </source>
</evidence>